<evidence type="ECO:0000256" key="7">
    <source>
        <dbReference type="ARBA" id="ARBA00023122"/>
    </source>
</evidence>
<evidence type="ECO:0000256" key="9">
    <source>
        <dbReference type="PROSITE-ProRule" id="PRU00703"/>
    </source>
</evidence>
<dbReference type="Gene3D" id="3.30.465.10">
    <property type="match status" value="1"/>
</dbReference>
<accession>A0A9D1X8L8</accession>
<feature type="domain" description="CNNM transmembrane" evidence="13">
    <location>
        <begin position="18"/>
        <end position="212"/>
    </location>
</feature>
<feature type="transmembrane region" description="Helical" evidence="11">
    <location>
        <begin position="78"/>
        <end position="100"/>
    </location>
</feature>
<evidence type="ECO:0000256" key="8">
    <source>
        <dbReference type="ARBA" id="ARBA00023136"/>
    </source>
</evidence>
<feature type="transmembrane region" description="Helical" evidence="11">
    <location>
        <begin position="112"/>
        <end position="130"/>
    </location>
</feature>
<dbReference type="Pfam" id="PF01595">
    <property type="entry name" value="CNNM"/>
    <property type="match status" value="1"/>
</dbReference>
<dbReference type="PANTHER" id="PTHR22777:SF32">
    <property type="entry name" value="UPF0053 INNER MEMBRANE PROTEIN YFJD"/>
    <property type="match status" value="1"/>
</dbReference>
<comment type="similarity">
    <text evidence="2">Belongs to the UPF0053 family.</text>
</comment>
<gene>
    <name evidence="14" type="ORF">H9977_05840</name>
</gene>
<dbReference type="GO" id="GO:0050660">
    <property type="term" value="F:flavin adenine dinucleotide binding"/>
    <property type="evidence" value="ECO:0007669"/>
    <property type="project" value="InterPro"/>
</dbReference>
<evidence type="ECO:0000256" key="5">
    <source>
        <dbReference type="ARBA" id="ARBA00022737"/>
    </source>
</evidence>
<evidence type="ECO:0000256" key="10">
    <source>
        <dbReference type="PROSITE-ProRule" id="PRU01193"/>
    </source>
</evidence>
<reference evidence="14" key="1">
    <citation type="journal article" date="2021" name="PeerJ">
        <title>Extensive microbial diversity within the chicken gut microbiome revealed by metagenomics and culture.</title>
        <authorList>
            <person name="Gilroy R."/>
            <person name="Ravi A."/>
            <person name="Getino M."/>
            <person name="Pursley I."/>
            <person name="Horton D.L."/>
            <person name="Alikhan N.F."/>
            <person name="Baker D."/>
            <person name="Gharbi K."/>
            <person name="Hall N."/>
            <person name="Watson M."/>
            <person name="Adriaenssens E.M."/>
            <person name="Foster-Nyarko E."/>
            <person name="Jarju S."/>
            <person name="Secka A."/>
            <person name="Antonio M."/>
            <person name="Oren A."/>
            <person name="Chaudhuri R.R."/>
            <person name="La Ragione R."/>
            <person name="Hildebrand F."/>
            <person name="Pallen M.J."/>
        </authorList>
    </citation>
    <scope>NUCLEOTIDE SEQUENCE</scope>
    <source>
        <strain evidence="14">ChiGjej6B6-14162</strain>
    </source>
</reference>
<dbReference type="Proteomes" id="UP000886740">
    <property type="component" value="Unassembled WGS sequence"/>
</dbReference>
<organism evidence="14 15">
    <name type="scientific">Candidatus Parabacteroides intestinipullorum</name>
    <dbReference type="NCBI Taxonomy" id="2838723"/>
    <lineage>
        <taxon>Bacteria</taxon>
        <taxon>Pseudomonadati</taxon>
        <taxon>Bacteroidota</taxon>
        <taxon>Bacteroidia</taxon>
        <taxon>Bacteroidales</taxon>
        <taxon>Tannerellaceae</taxon>
        <taxon>Parabacteroides</taxon>
    </lineage>
</organism>
<evidence type="ECO:0000259" key="12">
    <source>
        <dbReference type="PROSITE" id="PS51371"/>
    </source>
</evidence>
<dbReference type="Pfam" id="PF00571">
    <property type="entry name" value="CBS"/>
    <property type="match status" value="1"/>
</dbReference>
<reference evidence="14" key="2">
    <citation type="submission" date="2021-04" db="EMBL/GenBank/DDBJ databases">
        <authorList>
            <person name="Gilroy R."/>
        </authorList>
    </citation>
    <scope>NUCLEOTIDE SEQUENCE</scope>
    <source>
        <strain evidence="14">ChiGjej6B6-14162</strain>
    </source>
</reference>
<name>A0A9D1X8L8_9BACT</name>
<dbReference type="AlphaFoldDB" id="A0A9D1X8L8"/>
<evidence type="ECO:0000256" key="6">
    <source>
        <dbReference type="ARBA" id="ARBA00022989"/>
    </source>
</evidence>
<dbReference type="SUPFAM" id="SSF56176">
    <property type="entry name" value="FAD-binding/transporter-associated domain-like"/>
    <property type="match status" value="1"/>
</dbReference>
<dbReference type="Pfam" id="PF03471">
    <property type="entry name" value="CorC_HlyC"/>
    <property type="match status" value="1"/>
</dbReference>
<keyword evidence="7 9" id="KW-0129">CBS domain</keyword>
<evidence type="ECO:0000313" key="14">
    <source>
        <dbReference type="EMBL" id="HIX74536.1"/>
    </source>
</evidence>
<evidence type="ECO:0000256" key="11">
    <source>
        <dbReference type="SAM" id="Phobius"/>
    </source>
</evidence>
<evidence type="ECO:0000256" key="3">
    <source>
        <dbReference type="ARBA" id="ARBA00022475"/>
    </source>
</evidence>
<dbReference type="Gene3D" id="3.10.580.10">
    <property type="entry name" value="CBS-domain"/>
    <property type="match status" value="1"/>
</dbReference>
<dbReference type="InterPro" id="IPR044751">
    <property type="entry name" value="Ion_transp-like_CBS"/>
</dbReference>
<keyword evidence="5" id="KW-0677">Repeat</keyword>
<dbReference type="InterPro" id="IPR019862">
    <property type="entry name" value="Motility-assoc_prot_GldE"/>
</dbReference>
<sequence>MDTDSFLWGLDNALGGGFTLEIVAYLIIVLALLFFSGLISASEVAFFSLPAKDLTEIKQAKNADDAIVKELLDRSESLLASILLLNNIVNIALLLVVLYICDCWFALFDWPAFDIVLLMAGMAFAMLLFCETLPKVLVQGKQLGFVRWFATFMRVMERLLRPATRLLLSSSSLMSRWVAKKKEGLSMDGLSKALEMETSGISEEKEMLVEIMKFHDKTAAEIMTSRLDLSDIEIQTPFRSVISFVVSCGYSRIPVFSGTVDNIKGVLYIKDLLPYIDKPDTFHWQSLIRPAYFVPETKKIDDLLEEFRMNKIHLAVVVDEFGGTCGIVTMEDILEEIVGEISDEYDEDERQYLRLSDGSFIFEAKILLTDFFRVTDVDPADFGELTEEVETLAGLLLEIKGDFPRRHEVIEYGKYRFQMLEVDNRRIQKVKFYSCLGDTAVDDKRLGEHEDA</sequence>
<protein>
    <submittedName>
        <fullName evidence="14">Hemolysin family protein</fullName>
    </submittedName>
</protein>
<dbReference type="InterPro" id="IPR005170">
    <property type="entry name" value="Transptr-assoc_dom"/>
</dbReference>
<keyword evidence="8 10" id="KW-0472">Membrane</keyword>
<dbReference type="SUPFAM" id="SSF54631">
    <property type="entry name" value="CBS-domain pair"/>
    <property type="match status" value="1"/>
</dbReference>
<dbReference type="InterPro" id="IPR036318">
    <property type="entry name" value="FAD-bd_PCMH-like_sf"/>
</dbReference>
<evidence type="ECO:0000313" key="15">
    <source>
        <dbReference type="Proteomes" id="UP000886740"/>
    </source>
</evidence>
<dbReference type="PROSITE" id="PS51846">
    <property type="entry name" value="CNNM"/>
    <property type="match status" value="1"/>
</dbReference>
<feature type="domain" description="CBS" evidence="12">
    <location>
        <begin position="287"/>
        <end position="344"/>
    </location>
</feature>
<dbReference type="PANTHER" id="PTHR22777">
    <property type="entry name" value="HEMOLYSIN-RELATED"/>
    <property type="match status" value="1"/>
</dbReference>
<dbReference type="InterPro" id="IPR016169">
    <property type="entry name" value="FAD-bd_PCMH_sub2"/>
</dbReference>
<keyword evidence="4 10" id="KW-0812">Transmembrane</keyword>
<dbReference type="SMART" id="SM01091">
    <property type="entry name" value="CorC_HlyC"/>
    <property type="match status" value="1"/>
</dbReference>
<comment type="subcellular location">
    <subcellularLocation>
        <location evidence="1">Cell membrane</location>
        <topology evidence="1">Multi-pass membrane protein</topology>
    </subcellularLocation>
</comment>
<dbReference type="InterPro" id="IPR046342">
    <property type="entry name" value="CBS_dom_sf"/>
</dbReference>
<dbReference type="PROSITE" id="PS51371">
    <property type="entry name" value="CBS"/>
    <property type="match status" value="1"/>
</dbReference>
<dbReference type="InterPro" id="IPR002550">
    <property type="entry name" value="CNNM"/>
</dbReference>
<dbReference type="CDD" id="cd04590">
    <property type="entry name" value="CBS_pair_CorC_HlyC_assoc"/>
    <property type="match status" value="1"/>
</dbReference>
<evidence type="ECO:0000256" key="4">
    <source>
        <dbReference type="ARBA" id="ARBA00022692"/>
    </source>
</evidence>
<evidence type="ECO:0000256" key="2">
    <source>
        <dbReference type="ARBA" id="ARBA00006337"/>
    </source>
</evidence>
<dbReference type="GO" id="GO:0005886">
    <property type="term" value="C:plasma membrane"/>
    <property type="evidence" value="ECO:0007669"/>
    <property type="project" value="UniProtKB-SubCell"/>
</dbReference>
<dbReference type="FunFam" id="3.10.580.10:FF:000002">
    <property type="entry name" value="Magnesium/cobalt efflux protein CorC"/>
    <property type="match status" value="1"/>
</dbReference>
<evidence type="ECO:0000256" key="1">
    <source>
        <dbReference type="ARBA" id="ARBA00004651"/>
    </source>
</evidence>
<keyword evidence="6 10" id="KW-1133">Transmembrane helix</keyword>
<evidence type="ECO:0000259" key="13">
    <source>
        <dbReference type="PROSITE" id="PS51846"/>
    </source>
</evidence>
<keyword evidence="3" id="KW-1003">Cell membrane</keyword>
<dbReference type="InterPro" id="IPR000644">
    <property type="entry name" value="CBS_dom"/>
</dbReference>
<dbReference type="EMBL" id="DXEL01000044">
    <property type="protein sequence ID" value="HIX74536.1"/>
    <property type="molecule type" value="Genomic_DNA"/>
</dbReference>
<proteinExistence type="inferred from homology"/>
<comment type="caution">
    <text evidence="14">The sequence shown here is derived from an EMBL/GenBank/DDBJ whole genome shotgun (WGS) entry which is preliminary data.</text>
</comment>
<dbReference type="NCBIfam" id="TIGR03520">
    <property type="entry name" value="GldE"/>
    <property type="match status" value="1"/>
</dbReference>
<feature type="transmembrane region" description="Helical" evidence="11">
    <location>
        <begin position="22"/>
        <end position="49"/>
    </location>
</feature>